<dbReference type="InterPro" id="IPR006439">
    <property type="entry name" value="HAD-SF_hydro_IA"/>
</dbReference>
<dbReference type="InterPro" id="IPR036412">
    <property type="entry name" value="HAD-like_sf"/>
</dbReference>
<dbReference type="Gene3D" id="1.10.150.240">
    <property type="entry name" value="Putative phosphatase, domain 2"/>
    <property type="match status" value="1"/>
</dbReference>
<dbReference type="GO" id="GO:0016791">
    <property type="term" value="F:phosphatase activity"/>
    <property type="evidence" value="ECO:0007669"/>
    <property type="project" value="TreeGrafter"/>
</dbReference>
<dbReference type="InterPro" id="IPR023214">
    <property type="entry name" value="HAD_sf"/>
</dbReference>
<dbReference type="PANTHER" id="PTHR18901:SF38">
    <property type="entry name" value="PSEUDOURIDINE-5'-PHOSPHATASE"/>
    <property type="match status" value="1"/>
</dbReference>
<gene>
    <name evidence="1" type="ORF">BIW11_00831</name>
</gene>
<dbReference type="AlphaFoldDB" id="A0A1V9XNL2"/>
<accession>A0A1V9XNL2</accession>
<dbReference type="EMBL" id="MNPL01006852">
    <property type="protein sequence ID" value="OQR75100.1"/>
    <property type="molecule type" value="Genomic_DNA"/>
</dbReference>
<dbReference type="PANTHER" id="PTHR18901">
    <property type="entry name" value="2-DEOXYGLUCOSE-6-PHOSPHATE PHOSPHATASE 2"/>
    <property type="match status" value="1"/>
</dbReference>
<dbReference type="SFLD" id="SFLDS00003">
    <property type="entry name" value="Haloacid_Dehalogenase"/>
    <property type="match status" value="1"/>
</dbReference>
<proteinExistence type="predicted"/>
<dbReference type="Gene3D" id="3.40.50.1000">
    <property type="entry name" value="HAD superfamily/HAD-like"/>
    <property type="match status" value="1"/>
</dbReference>
<dbReference type="Proteomes" id="UP000192247">
    <property type="component" value="Unassembled WGS sequence"/>
</dbReference>
<evidence type="ECO:0000313" key="1">
    <source>
        <dbReference type="EMBL" id="OQR75100.1"/>
    </source>
</evidence>
<dbReference type="Pfam" id="PF00702">
    <property type="entry name" value="Hydrolase"/>
    <property type="match status" value="1"/>
</dbReference>
<dbReference type="InterPro" id="IPR023198">
    <property type="entry name" value="PGP-like_dom2"/>
</dbReference>
<sequence length="251" mass="27900">MKVNNSPITHIIFDLDGLLLNTVPIYDEMMRTIVVRHGHSYSDALRASLRGRNRRDCAEMIVRHCAGCLTVDECLNQLTKQHARKLPNCQLMPGAERLIWHLHRHGYPMAIGTSSSVQSVALKTKGHEELFGLMHHVICGTDNRVGNGKPAPDIFLVTAGAFGDPVPEPSQCLVFEDALNGVKAARAADMQAVYVADPLDVPTLEEDSTAFIEENAEIWKKRWRSGVLVIDSLLNFKPELFGLPPFESDSY</sequence>
<keyword evidence="2" id="KW-1185">Reference proteome</keyword>
<dbReference type="STRING" id="418985.A0A1V9XNL2"/>
<organism evidence="1 2">
    <name type="scientific">Tropilaelaps mercedesae</name>
    <dbReference type="NCBI Taxonomy" id="418985"/>
    <lineage>
        <taxon>Eukaryota</taxon>
        <taxon>Metazoa</taxon>
        <taxon>Ecdysozoa</taxon>
        <taxon>Arthropoda</taxon>
        <taxon>Chelicerata</taxon>
        <taxon>Arachnida</taxon>
        <taxon>Acari</taxon>
        <taxon>Parasitiformes</taxon>
        <taxon>Mesostigmata</taxon>
        <taxon>Gamasina</taxon>
        <taxon>Dermanyssoidea</taxon>
        <taxon>Laelapidae</taxon>
        <taxon>Tropilaelaps</taxon>
    </lineage>
</organism>
<dbReference type="SFLD" id="SFLDG01129">
    <property type="entry name" value="C1.5:_HAD__Beta-PGM__Phosphata"/>
    <property type="match status" value="1"/>
</dbReference>
<evidence type="ECO:0000313" key="2">
    <source>
        <dbReference type="Proteomes" id="UP000192247"/>
    </source>
</evidence>
<reference evidence="1 2" key="1">
    <citation type="journal article" date="2017" name="Gigascience">
        <title>Draft genome of the honey bee ectoparasitic mite, Tropilaelaps mercedesae, is shaped by the parasitic life history.</title>
        <authorList>
            <person name="Dong X."/>
            <person name="Armstrong S.D."/>
            <person name="Xia D."/>
            <person name="Makepeace B.L."/>
            <person name="Darby A.C."/>
            <person name="Kadowaki T."/>
        </authorList>
    </citation>
    <scope>NUCLEOTIDE SEQUENCE [LARGE SCALE GENOMIC DNA]</scope>
    <source>
        <strain evidence="1">Wuxi-XJTLU</strain>
    </source>
</reference>
<comment type="caution">
    <text evidence="1">The sequence shown here is derived from an EMBL/GenBank/DDBJ whole genome shotgun (WGS) entry which is preliminary data.</text>
</comment>
<dbReference type="NCBIfam" id="TIGR01509">
    <property type="entry name" value="HAD-SF-IA-v3"/>
    <property type="match status" value="1"/>
</dbReference>
<dbReference type="InParanoid" id="A0A1V9XNL2"/>
<dbReference type="OrthoDB" id="40579at2759"/>
<protein>
    <submittedName>
        <fullName evidence="1">Pseudouridine-5'-monophosphatase-like</fullName>
    </submittedName>
</protein>
<dbReference type="FunFam" id="3.40.50.1000:FF:000055">
    <property type="entry name" value="Haloacid dehalogenase-like hydrolase family protein"/>
    <property type="match status" value="1"/>
</dbReference>
<dbReference type="SUPFAM" id="SSF56784">
    <property type="entry name" value="HAD-like"/>
    <property type="match status" value="1"/>
</dbReference>
<name>A0A1V9XNL2_9ACAR</name>